<keyword evidence="2" id="KW-1185">Reference proteome</keyword>
<dbReference type="PROSITE" id="PS51257">
    <property type="entry name" value="PROKAR_LIPOPROTEIN"/>
    <property type="match status" value="1"/>
</dbReference>
<organism evidence="1 2">
    <name type="scientific">Corchorus olitorius</name>
    <dbReference type="NCBI Taxonomy" id="93759"/>
    <lineage>
        <taxon>Eukaryota</taxon>
        <taxon>Viridiplantae</taxon>
        <taxon>Streptophyta</taxon>
        <taxon>Embryophyta</taxon>
        <taxon>Tracheophyta</taxon>
        <taxon>Spermatophyta</taxon>
        <taxon>Magnoliopsida</taxon>
        <taxon>eudicotyledons</taxon>
        <taxon>Gunneridae</taxon>
        <taxon>Pentapetalae</taxon>
        <taxon>rosids</taxon>
        <taxon>malvids</taxon>
        <taxon>Malvales</taxon>
        <taxon>Malvaceae</taxon>
        <taxon>Grewioideae</taxon>
        <taxon>Apeibeae</taxon>
        <taxon>Corchorus</taxon>
    </lineage>
</organism>
<reference evidence="2" key="1">
    <citation type="submission" date="2013-09" db="EMBL/GenBank/DDBJ databases">
        <title>Corchorus olitorius genome sequencing.</title>
        <authorList>
            <person name="Alam M."/>
            <person name="Haque M.S."/>
            <person name="Islam M.S."/>
            <person name="Emdad E.M."/>
            <person name="Islam M.M."/>
            <person name="Ahmed B."/>
            <person name="Halim A."/>
            <person name="Hossen Q.M.M."/>
            <person name="Hossain M.Z."/>
            <person name="Ahmed R."/>
            <person name="Khan M.M."/>
            <person name="Islam R."/>
            <person name="Rashid M.M."/>
            <person name="Khan S.A."/>
            <person name="Rahman M.S."/>
            <person name="Alam M."/>
            <person name="Yahiya A.S."/>
            <person name="Khan M.S."/>
            <person name="Azam M.S."/>
            <person name="Haque T."/>
            <person name="Lashkar M.Z.H."/>
            <person name="Akhand A.I."/>
            <person name="Morshed G."/>
            <person name="Roy S."/>
            <person name="Uddin K.S."/>
            <person name="Rabeya T."/>
            <person name="Hossain A.S."/>
            <person name="Chowdhury A."/>
            <person name="Snigdha A.R."/>
            <person name="Mortoza M.S."/>
            <person name="Matin S.A."/>
            <person name="Hoque S.M.E."/>
            <person name="Islam M.K."/>
            <person name="Roy D.K."/>
            <person name="Haider R."/>
            <person name="Moosa M.M."/>
            <person name="Elias S.M."/>
            <person name="Hasan A.M."/>
            <person name="Jahan S."/>
            <person name="Shafiuddin M."/>
            <person name="Mahmood N."/>
            <person name="Shommy N.S."/>
        </authorList>
    </citation>
    <scope>NUCLEOTIDE SEQUENCE [LARGE SCALE GENOMIC DNA]</scope>
    <source>
        <strain evidence="2">cv. O-4</strain>
    </source>
</reference>
<evidence type="ECO:0000313" key="1">
    <source>
        <dbReference type="EMBL" id="OMO86298.1"/>
    </source>
</evidence>
<dbReference type="AlphaFoldDB" id="A0A1R3IUN7"/>
<name>A0A1R3IUN7_9ROSI</name>
<comment type="caution">
    <text evidence="1">The sequence shown here is derived from an EMBL/GenBank/DDBJ whole genome shotgun (WGS) entry which is preliminary data.</text>
</comment>
<sequence>MSKSEDCGKGSCGSGTSCGNATFCSSGTSCGSGTIFCKSCGSGASACTPCGETGLKSWLESEFAACVGARIEVDGRVDSAEECLSKTTRLGLARKEAAVDSRFEDDWSDFYGYEN</sequence>
<accession>A0A1R3IUN7</accession>
<evidence type="ECO:0000313" key="2">
    <source>
        <dbReference type="Proteomes" id="UP000187203"/>
    </source>
</evidence>
<protein>
    <submittedName>
        <fullName evidence="1">Bacteriodes thetaiotaomicron symbiotic chitinase</fullName>
    </submittedName>
</protein>
<dbReference type="EMBL" id="AWUE01017597">
    <property type="protein sequence ID" value="OMO86298.1"/>
    <property type="molecule type" value="Genomic_DNA"/>
</dbReference>
<dbReference type="Proteomes" id="UP000187203">
    <property type="component" value="Unassembled WGS sequence"/>
</dbReference>
<proteinExistence type="predicted"/>
<gene>
    <name evidence="1" type="ORF">COLO4_21253</name>
</gene>